<evidence type="ECO:0000259" key="2">
    <source>
        <dbReference type="PROSITE" id="PS51203"/>
    </source>
</evidence>
<dbReference type="SUPFAM" id="SSF49764">
    <property type="entry name" value="HSP20-like chaperones"/>
    <property type="match status" value="1"/>
</dbReference>
<dbReference type="InterPro" id="IPR007052">
    <property type="entry name" value="CS_dom"/>
</dbReference>
<organism evidence="3 4">
    <name type="scientific">Polarella glacialis</name>
    <name type="common">Dinoflagellate</name>
    <dbReference type="NCBI Taxonomy" id="89957"/>
    <lineage>
        <taxon>Eukaryota</taxon>
        <taxon>Sar</taxon>
        <taxon>Alveolata</taxon>
        <taxon>Dinophyceae</taxon>
        <taxon>Suessiales</taxon>
        <taxon>Suessiaceae</taxon>
        <taxon>Polarella</taxon>
    </lineage>
</organism>
<name>A0A813F649_POLGL</name>
<dbReference type="OMA" id="WREERWA"/>
<comment type="caution">
    <text evidence="3">The sequence shown here is derived from an EMBL/GenBank/DDBJ whole genome shotgun (WGS) entry which is preliminary data.</text>
</comment>
<evidence type="ECO:0000313" key="3">
    <source>
        <dbReference type="EMBL" id="CAE8607989.1"/>
    </source>
</evidence>
<dbReference type="Pfam" id="PF04969">
    <property type="entry name" value="CS"/>
    <property type="match status" value="1"/>
</dbReference>
<reference evidence="3" key="1">
    <citation type="submission" date="2021-02" db="EMBL/GenBank/DDBJ databases">
        <authorList>
            <person name="Dougan E. K."/>
            <person name="Rhodes N."/>
            <person name="Thang M."/>
            <person name="Chan C."/>
        </authorList>
    </citation>
    <scope>NUCLEOTIDE SEQUENCE</scope>
</reference>
<protein>
    <recommendedName>
        <fullName evidence="2">CS domain-containing protein</fullName>
    </recommendedName>
</protein>
<dbReference type="EMBL" id="CAJNNV010022272">
    <property type="protein sequence ID" value="CAE8607989.1"/>
    <property type="molecule type" value="Genomic_DNA"/>
</dbReference>
<gene>
    <name evidence="3" type="ORF">PGLA1383_LOCUS25888</name>
</gene>
<dbReference type="PROSITE" id="PS51203">
    <property type="entry name" value="CS"/>
    <property type="match status" value="1"/>
</dbReference>
<sequence>FKSQELNAAIQPVAVLRHFLVQPAAGTADGVEWHQSMGRITVCCPLEDRGIASGDVSVEISSCQIQVSISGQPLRIMTGNLNGTVISPFCWWTLQDEVLRRRTRGADSAWTRLNLVVHLVKKEPRAWRELWHPQGMKHPAARGSYAWTQPMHDACSQDSAEKQLISVQPGFRRGLSSAEVDEFLFAPDDMCIGVDAMQDSRTVTVQIHFDSEALAVVQQSVPLEELLAANVWEDEIVVFLRGDEQNPILAAELCGRCLPAESSWRLTTSDRYRSRQRDVAGPGHMLELVLRKHPQDQGSWTSLFKRCMQHRLMLRNYDELEDILEALKEDALPPERRDDLWLPELQRMLSEWREERWAGLPEAQTLHRRSEDLASDLRSSETEQDHVGNNRLAGRHEELARYSYVY</sequence>
<dbReference type="AlphaFoldDB" id="A0A813F649"/>
<feature type="compositionally biased region" description="Basic and acidic residues" evidence="1">
    <location>
        <begin position="378"/>
        <end position="392"/>
    </location>
</feature>
<feature type="non-terminal residue" evidence="3">
    <location>
        <position position="1"/>
    </location>
</feature>
<accession>A0A813F649</accession>
<dbReference type="InterPro" id="IPR008978">
    <property type="entry name" value="HSP20-like_chaperone"/>
</dbReference>
<feature type="region of interest" description="Disordered" evidence="1">
    <location>
        <begin position="368"/>
        <end position="392"/>
    </location>
</feature>
<feature type="domain" description="CS" evidence="2">
    <location>
        <begin position="26"/>
        <end position="131"/>
    </location>
</feature>
<dbReference type="Gene3D" id="2.60.40.790">
    <property type="match status" value="1"/>
</dbReference>
<keyword evidence="4" id="KW-1185">Reference proteome</keyword>
<dbReference type="CDD" id="cd06463">
    <property type="entry name" value="p23_like"/>
    <property type="match status" value="1"/>
</dbReference>
<proteinExistence type="predicted"/>
<evidence type="ECO:0000256" key="1">
    <source>
        <dbReference type="SAM" id="MobiDB-lite"/>
    </source>
</evidence>
<dbReference type="Proteomes" id="UP000654075">
    <property type="component" value="Unassembled WGS sequence"/>
</dbReference>
<evidence type="ECO:0000313" key="4">
    <source>
        <dbReference type="Proteomes" id="UP000654075"/>
    </source>
</evidence>
<dbReference type="OrthoDB" id="445335at2759"/>